<protein>
    <recommendedName>
        <fullName evidence="1">2EXR domain-containing protein</fullName>
    </recommendedName>
</protein>
<accession>A0ABY6UNU6</accession>
<sequence>MLSIKSQLADKPTAAPDSVETRPVSKFKLLPPEIRLKIWSCAIEPRVILLADLAQKPCSYPLPGVAQLNTEARDVSREGYEPVGNGSFVQFSKDMLLCDHVFTEQRSNPLLETIAPKIERAIFWDCIPDERVRRPADYSTYLSTFYGENRTGHICFDKLWFPNLREYWFIKVGEVDKEWMISSDRTASFDTRTQQMAREFNYWVNDNIVEMAHLDMRGSGAQTVLREGRCSLDNCRSLNRGRNHIMSKVNFKDGNYQVPDDGRSWVRISPIIDRSQLDSSTAASSLAIVNHTRWALVERSLTFMLRHDWPSSQQRPGIKRDNRSEVTT</sequence>
<comment type="caution">
    <text evidence="2">The sequence shown here is derived from an EMBL/GenBank/DDBJ whole genome shotgun (WGS) entry which is preliminary data.</text>
</comment>
<proteinExistence type="predicted"/>
<name>A0ABY6UNU6_BIOOC</name>
<evidence type="ECO:0000313" key="2">
    <source>
        <dbReference type="EMBL" id="VUC32311.1"/>
    </source>
</evidence>
<dbReference type="InterPro" id="IPR045518">
    <property type="entry name" value="2EXR"/>
</dbReference>
<dbReference type="Pfam" id="PF20150">
    <property type="entry name" value="2EXR"/>
    <property type="match status" value="1"/>
</dbReference>
<evidence type="ECO:0000313" key="3">
    <source>
        <dbReference type="Proteomes" id="UP000766486"/>
    </source>
</evidence>
<feature type="domain" description="2EXR" evidence="1">
    <location>
        <begin position="26"/>
        <end position="81"/>
    </location>
</feature>
<evidence type="ECO:0000259" key="1">
    <source>
        <dbReference type="Pfam" id="PF20150"/>
    </source>
</evidence>
<dbReference type="Proteomes" id="UP000766486">
    <property type="component" value="Unassembled WGS sequence"/>
</dbReference>
<keyword evidence="3" id="KW-1185">Reference proteome</keyword>
<organism evidence="2 3">
    <name type="scientific">Bionectria ochroleuca</name>
    <name type="common">Gliocladium roseum</name>
    <dbReference type="NCBI Taxonomy" id="29856"/>
    <lineage>
        <taxon>Eukaryota</taxon>
        <taxon>Fungi</taxon>
        <taxon>Dikarya</taxon>
        <taxon>Ascomycota</taxon>
        <taxon>Pezizomycotina</taxon>
        <taxon>Sordariomycetes</taxon>
        <taxon>Hypocreomycetidae</taxon>
        <taxon>Hypocreales</taxon>
        <taxon>Bionectriaceae</taxon>
        <taxon>Clonostachys</taxon>
    </lineage>
</organism>
<dbReference type="EMBL" id="CABFNS010000850">
    <property type="protein sequence ID" value="VUC32311.1"/>
    <property type="molecule type" value="Genomic_DNA"/>
</dbReference>
<reference evidence="2 3" key="1">
    <citation type="submission" date="2019-06" db="EMBL/GenBank/DDBJ databases">
        <authorList>
            <person name="Broberg M."/>
        </authorList>
    </citation>
    <scope>NUCLEOTIDE SEQUENCE [LARGE SCALE GENOMIC DNA]</scope>
</reference>
<gene>
    <name evidence="2" type="ORF">CLO192961_LOCUS326712</name>
</gene>